<name>A0A6A4GBQ4_9AGAR</name>
<accession>A0A6A4GBQ4</accession>
<dbReference type="AlphaFoldDB" id="A0A6A4GBQ4"/>
<keyword evidence="1" id="KW-0472">Membrane</keyword>
<dbReference type="Proteomes" id="UP000799118">
    <property type="component" value="Unassembled WGS sequence"/>
</dbReference>
<feature type="transmembrane region" description="Helical" evidence="1">
    <location>
        <begin position="278"/>
        <end position="298"/>
    </location>
</feature>
<keyword evidence="1" id="KW-1133">Transmembrane helix</keyword>
<feature type="transmembrane region" description="Helical" evidence="1">
    <location>
        <begin position="249"/>
        <end position="272"/>
    </location>
</feature>
<dbReference type="OrthoDB" id="3357408at2759"/>
<feature type="transmembrane region" description="Helical" evidence="1">
    <location>
        <begin position="141"/>
        <end position="172"/>
    </location>
</feature>
<keyword evidence="3" id="KW-1185">Reference proteome</keyword>
<dbReference type="EMBL" id="ML770953">
    <property type="protein sequence ID" value="KAE9382828.1"/>
    <property type="molecule type" value="Genomic_DNA"/>
</dbReference>
<feature type="transmembrane region" description="Helical" evidence="1">
    <location>
        <begin position="54"/>
        <end position="74"/>
    </location>
</feature>
<protein>
    <submittedName>
        <fullName evidence="2">Uncharacterized protein</fullName>
    </submittedName>
</protein>
<keyword evidence="1" id="KW-0812">Transmembrane</keyword>
<sequence>MSQQSREIGILAVVQLVTVFLSSVFWGISLITFVQSIRCLLWDSKGIRKPSSTISWSMLIAAVLLALFPVIDVATSLKLNIEALQSFTVGSAAGLLDLATADWVVLKTCIIFLGKLVSDGAWVYRCWVIYNRRWFIIAVPLFLWLAYLSLTIYIIIIFAGVQSAVVQFLFFIATGFETSLVQQLFPAIISGWVISLVSNLLTSGLIVHRIRMVDMYTQDVTGSRKGIRIHIYSLFSRQRHEKTTRLQNINAVIIESGLLHTTFGLIVFSTFLASSLSFFPMCAVEIQVLSIAFNLVIIRGARQNDDVQSSMGFQLHNSAVNAEDAAEESRGREMS</sequence>
<organism evidence="2 3">
    <name type="scientific">Gymnopus androsaceus JB14</name>
    <dbReference type="NCBI Taxonomy" id="1447944"/>
    <lineage>
        <taxon>Eukaryota</taxon>
        <taxon>Fungi</taxon>
        <taxon>Dikarya</taxon>
        <taxon>Basidiomycota</taxon>
        <taxon>Agaricomycotina</taxon>
        <taxon>Agaricomycetes</taxon>
        <taxon>Agaricomycetidae</taxon>
        <taxon>Agaricales</taxon>
        <taxon>Marasmiineae</taxon>
        <taxon>Omphalotaceae</taxon>
        <taxon>Gymnopus</taxon>
    </lineage>
</organism>
<feature type="transmembrane region" description="Helical" evidence="1">
    <location>
        <begin position="12"/>
        <end position="34"/>
    </location>
</feature>
<reference evidence="2" key="1">
    <citation type="journal article" date="2019" name="Environ. Microbiol.">
        <title>Fungal ecological strategies reflected in gene transcription - a case study of two litter decomposers.</title>
        <authorList>
            <person name="Barbi F."/>
            <person name="Kohler A."/>
            <person name="Barry K."/>
            <person name="Baskaran P."/>
            <person name="Daum C."/>
            <person name="Fauchery L."/>
            <person name="Ihrmark K."/>
            <person name="Kuo A."/>
            <person name="LaButti K."/>
            <person name="Lipzen A."/>
            <person name="Morin E."/>
            <person name="Grigoriev I.V."/>
            <person name="Henrissat B."/>
            <person name="Lindahl B."/>
            <person name="Martin F."/>
        </authorList>
    </citation>
    <scope>NUCLEOTIDE SEQUENCE</scope>
    <source>
        <strain evidence="2">JB14</strain>
    </source>
</reference>
<evidence type="ECO:0000313" key="2">
    <source>
        <dbReference type="EMBL" id="KAE9382828.1"/>
    </source>
</evidence>
<gene>
    <name evidence="2" type="ORF">BT96DRAFT_930146</name>
</gene>
<evidence type="ECO:0000256" key="1">
    <source>
        <dbReference type="SAM" id="Phobius"/>
    </source>
</evidence>
<feature type="transmembrane region" description="Helical" evidence="1">
    <location>
        <begin position="184"/>
        <end position="207"/>
    </location>
</feature>
<evidence type="ECO:0000313" key="3">
    <source>
        <dbReference type="Proteomes" id="UP000799118"/>
    </source>
</evidence>
<proteinExistence type="predicted"/>